<dbReference type="OrthoDB" id="7165680at2"/>
<sequence length="124" mass="13630">MRILNILVIAALVIAASYVYKIKFDSTLQAERVAKLRHELRRERDAVAGLRAEWAKLQAPMRIQGLAERHLKLKSAVSTQLANFDNLPMRPAPAPPQDDPIASMIVPGAPQETTGSISRPGAPR</sequence>
<dbReference type="RefSeq" id="WP_115516992.1">
    <property type="nucleotide sequence ID" value="NZ_QRGO01000001.1"/>
</dbReference>
<comment type="caution">
    <text evidence="2">The sequence shown here is derived from an EMBL/GenBank/DDBJ whole genome shotgun (WGS) entry which is preliminary data.</text>
</comment>
<gene>
    <name evidence="2" type="ORF">DXH78_10575</name>
</gene>
<accession>A0A371BBJ9</accession>
<dbReference type="AlphaFoldDB" id="A0A371BBJ9"/>
<dbReference type="Proteomes" id="UP000263993">
    <property type="component" value="Unassembled WGS sequence"/>
</dbReference>
<name>A0A371BBJ9_9BRAD</name>
<evidence type="ECO:0008006" key="4">
    <source>
        <dbReference type="Google" id="ProtNLM"/>
    </source>
</evidence>
<proteinExistence type="predicted"/>
<dbReference type="EMBL" id="QRGO01000001">
    <property type="protein sequence ID" value="RDV04966.1"/>
    <property type="molecule type" value="Genomic_DNA"/>
</dbReference>
<evidence type="ECO:0000256" key="1">
    <source>
        <dbReference type="SAM" id="MobiDB-lite"/>
    </source>
</evidence>
<keyword evidence="3" id="KW-1185">Reference proteome</keyword>
<evidence type="ECO:0000313" key="3">
    <source>
        <dbReference type="Proteomes" id="UP000263993"/>
    </source>
</evidence>
<organism evidence="2 3">
    <name type="scientific">Undibacter mobilis</name>
    <dbReference type="NCBI Taxonomy" id="2292256"/>
    <lineage>
        <taxon>Bacteria</taxon>
        <taxon>Pseudomonadati</taxon>
        <taxon>Pseudomonadota</taxon>
        <taxon>Alphaproteobacteria</taxon>
        <taxon>Hyphomicrobiales</taxon>
        <taxon>Nitrobacteraceae</taxon>
        <taxon>Undibacter</taxon>
    </lineage>
</organism>
<feature type="region of interest" description="Disordered" evidence="1">
    <location>
        <begin position="85"/>
        <end position="124"/>
    </location>
</feature>
<reference evidence="3" key="1">
    <citation type="submission" date="2018-08" db="EMBL/GenBank/DDBJ databases">
        <authorList>
            <person name="Kim S.-J."/>
            <person name="Jung G.-Y."/>
        </authorList>
    </citation>
    <scope>NUCLEOTIDE SEQUENCE [LARGE SCALE GENOMIC DNA]</scope>
    <source>
        <strain evidence="3">GY_H</strain>
    </source>
</reference>
<evidence type="ECO:0000313" key="2">
    <source>
        <dbReference type="EMBL" id="RDV04966.1"/>
    </source>
</evidence>
<protein>
    <recommendedName>
        <fullName evidence="4">Cell division protein FtsL</fullName>
    </recommendedName>
</protein>